<proteinExistence type="predicted"/>
<dbReference type="Pfam" id="PF14223">
    <property type="entry name" value="Retrotran_gag_2"/>
    <property type="match status" value="1"/>
</dbReference>
<dbReference type="PANTHER" id="PTHR35317">
    <property type="entry name" value="OS04G0629600 PROTEIN"/>
    <property type="match status" value="1"/>
</dbReference>
<name>A0ABD3LUD9_EUCGL</name>
<reference evidence="1 2" key="1">
    <citation type="submission" date="2024-11" db="EMBL/GenBank/DDBJ databases">
        <title>Chromosome-level genome assembly of Eucalyptus globulus Labill. provides insights into its genome evolution.</title>
        <authorList>
            <person name="Li X."/>
        </authorList>
    </citation>
    <scope>NUCLEOTIDE SEQUENCE [LARGE SCALE GENOMIC DNA]</scope>
    <source>
        <strain evidence="1">CL2024</strain>
        <tissue evidence="1">Fresh tender leaves</tissue>
    </source>
</reference>
<dbReference type="PANTHER" id="PTHR35317:SF32">
    <property type="entry name" value="DUF4219 DOMAIN-CONTAINING PROTEIN"/>
    <property type="match status" value="1"/>
</dbReference>
<evidence type="ECO:0008006" key="3">
    <source>
        <dbReference type="Google" id="ProtNLM"/>
    </source>
</evidence>
<sequence>MLTGSNFKRWKQDIEFALGIVDMDLALREDEPARPNDQSTADQKAYYARWEKSNRLSLIAMKRSIAEHLISGLPEDTNARQFLEAVGERYRVSDKAEAGNLLSELTNMRYDAAMGVREFILKMVHIQSKLKAHEIVLSENYIVHQALNVLPAEFSQIKSAYNAQNETWSVNALITKCVTEEEKLKKEEYESAHLTTNATLSSYRGNGSLRGQMLMAQRNGKTLGKMRTM</sequence>
<protein>
    <recommendedName>
        <fullName evidence="3">UBN2 domain-containing protein</fullName>
    </recommendedName>
</protein>
<evidence type="ECO:0000313" key="2">
    <source>
        <dbReference type="Proteomes" id="UP001634007"/>
    </source>
</evidence>
<dbReference type="EMBL" id="JBJKBG010000001">
    <property type="protein sequence ID" value="KAL3754001.1"/>
    <property type="molecule type" value="Genomic_DNA"/>
</dbReference>
<keyword evidence="2" id="KW-1185">Reference proteome</keyword>
<dbReference type="Proteomes" id="UP001634007">
    <property type="component" value="Unassembled WGS sequence"/>
</dbReference>
<gene>
    <name evidence="1" type="ORF">ACJRO7_001275</name>
</gene>
<accession>A0ABD3LUD9</accession>
<organism evidence="1 2">
    <name type="scientific">Eucalyptus globulus</name>
    <name type="common">Tasmanian blue gum</name>
    <dbReference type="NCBI Taxonomy" id="34317"/>
    <lineage>
        <taxon>Eukaryota</taxon>
        <taxon>Viridiplantae</taxon>
        <taxon>Streptophyta</taxon>
        <taxon>Embryophyta</taxon>
        <taxon>Tracheophyta</taxon>
        <taxon>Spermatophyta</taxon>
        <taxon>Magnoliopsida</taxon>
        <taxon>eudicotyledons</taxon>
        <taxon>Gunneridae</taxon>
        <taxon>Pentapetalae</taxon>
        <taxon>rosids</taxon>
        <taxon>malvids</taxon>
        <taxon>Myrtales</taxon>
        <taxon>Myrtaceae</taxon>
        <taxon>Myrtoideae</taxon>
        <taxon>Eucalypteae</taxon>
        <taxon>Eucalyptus</taxon>
    </lineage>
</organism>
<comment type="caution">
    <text evidence="1">The sequence shown here is derived from an EMBL/GenBank/DDBJ whole genome shotgun (WGS) entry which is preliminary data.</text>
</comment>
<dbReference type="AlphaFoldDB" id="A0ABD3LUD9"/>
<evidence type="ECO:0000313" key="1">
    <source>
        <dbReference type="EMBL" id="KAL3754001.1"/>
    </source>
</evidence>